<sequence>MVRIHRKQEAIVIDDDNDDDGIIVIDDDEIMDVDLYKGGAEKEAIARQEVHEVVMIDDDDDEEDSNGFVIEARNRLEQDNVPLLSLEEAKSHVTRYSIDVESEEEELGEEDTSTGQRKVKQSFPHHGGEADNPIDFIDLDSDDDDDVSDASSEASDDVEYVGQGTTTQSIVSDSARPRINLEDQLGPRPCPDTVRGYRREEKRHITLATLLIEESDDLGISYDITEYNKLDRKARMDGHSAYEFLKTIMTHYPAPRQSTQLNLDDQMGLWGLPARSQRITFDSRFFRKVRLEDGNSQRLEVILSVMIKMSPQLLRLFAKTAKQEPITPGDIQDLQDASNCFQPGIYLIYIAIDGFYTLQKQPSISGWAQR</sequence>
<evidence type="ECO:0000313" key="1">
    <source>
        <dbReference type="EMBL" id="KAJ9097872.1"/>
    </source>
</evidence>
<name>A0ACC2VG18_9TREE</name>
<comment type="caution">
    <text evidence="1">The sequence shown here is derived from an EMBL/GenBank/DDBJ whole genome shotgun (WGS) entry which is preliminary data.</text>
</comment>
<keyword evidence="2" id="KW-1185">Reference proteome</keyword>
<dbReference type="EMBL" id="JASBWS010000099">
    <property type="protein sequence ID" value="KAJ9097872.1"/>
    <property type="molecule type" value="Genomic_DNA"/>
</dbReference>
<reference evidence="1" key="1">
    <citation type="submission" date="2023-04" db="EMBL/GenBank/DDBJ databases">
        <title>Draft Genome sequencing of Naganishia species isolated from polar environments using Oxford Nanopore Technology.</title>
        <authorList>
            <person name="Leo P."/>
            <person name="Venkateswaran K."/>
        </authorList>
    </citation>
    <scope>NUCLEOTIDE SEQUENCE</scope>
    <source>
        <strain evidence="1">MNA-CCFEE 5262</strain>
    </source>
</reference>
<protein>
    <submittedName>
        <fullName evidence="1">Uncharacterized protein</fullName>
    </submittedName>
</protein>
<dbReference type="Proteomes" id="UP001230649">
    <property type="component" value="Unassembled WGS sequence"/>
</dbReference>
<gene>
    <name evidence="1" type="ORF">QFC20_006095</name>
</gene>
<accession>A0ACC2VG18</accession>
<organism evidence="1 2">
    <name type="scientific">Naganishia adeliensis</name>
    <dbReference type="NCBI Taxonomy" id="92952"/>
    <lineage>
        <taxon>Eukaryota</taxon>
        <taxon>Fungi</taxon>
        <taxon>Dikarya</taxon>
        <taxon>Basidiomycota</taxon>
        <taxon>Agaricomycotina</taxon>
        <taxon>Tremellomycetes</taxon>
        <taxon>Filobasidiales</taxon>
        <taxon>Filobasidiaceae</taxon>
        <taxon>Naganishia</taxon>
    </lineage>
</organism>
<proteinExistence type="predicted"/>
<evidence type="ECO:0000313" key="2">
    <source>
        <dbReference type="Proteomes" id="UP001230649"/>
    </source>
</evidence>